<dbReference type="RefSeq" id="WP_243067464.1">
    <property type="nucleotide sequence ID" value="NZ_JAIVFK010000013.1"/>
</dbReference>
<name>A0ABS9Z764_9HYPH</name>
<dbReference type="InterPro" id="IPR002481">
    <property type="entry name" value="FUR"/>
</dbReference>
<dbReference type="SUPFAM" id="SSF46785">
    <property type="entry name" value="Winged helix' DNA-binding domain"/>
    <property type="match status" value="1"/>
</dbReference>
<dbReference type="Proteomes" id="UP001139104">
    <property type="component" value="Unassembled WGS sequence"/>
</dbReference>
<keyword evidence="2" id="KW-1185">Reference proteome</keyword>
<sequence length="172" mass="19158">MTDSEPKKAAGRRAVAKPTFDWKDGALARLVRDKLRMVDLRPTRQRISLASLLFVAGDRHVTVDQLFDEAKALRMPLSRATVYNTLHQFVAAGLVREIALYGSKVWYDTKTGSHCHFYDEDRANLFDMAEDVAGQLKITPPKGKKVVGIDVIVRLADDESENATDAGEVSLQ</sequence>
<protein>
    <submittedName>
        <fullName evidence="1">Transcriptional repressor</fullName>
    </submittedName>
</protein>
<dbReference type="EMBL" id="JAIVFP010000001">
    <property type="protein sequence ID" value="MCI4683515.1"/>
    <property type="molecule type" value="Genomic_DNA"/>
</dbReference>
<dbReference type="PANTHER" id="PTHR33202:SF7">
    <property type="entry name" value="FERRIC UPTAKE REGULATION PROTEIN"/>
    <property type="match status" value="1"/>
</dbReference>
<gene>
    <name evidence="1" type="ORF">K2U94_12185</name>
</gene>
<dbReference type="InterPro" id="IPR036388">
    <property type="entry name" value="WH-like_DNA-bd_sf"/>
</dbReference>
<proteinExistence type="predicted"/>
<accession>A0ABS9Z764</accession>
<dbReference type="Pfam" id="PF01475">
    <property type="entry name" value="FUR"/>
    <property type="match status" value="1"/>
</dbReference>
<dbReference type="Gene3D" id="1.10.10.10">
    <property type="entry name" value="Winged helix-like DNA-binding domain superfamily/Winged helix DNA-binding domain"/>
    <property type="match status" value="1"/>
</dbReference>
<dbReference type="PANTHER" id="PTHR33202">
    <property type="entry name" value="ZINC UPTAKE REGULATION PROTEIN"/>
    <property type="match status" value="1"/>
</dbReference>
<evidence type="ECO:0000313" key="1">
    <source>
        <dbReference type="EMBL" id="MCI4683515.1"/>
    </source>
</evidence>
<organism evidence="1 2">
    <name type="scientific">Candidatus Rhodoblastus alkanivorans</name>
    <dbReference type="NCBI Taxonomy" id="2954117"/>
    <lineage>
        <taxon>Bacteria</taxon>
        <taxon>Pseudomonadati</taxon>
        <taxon>Pseudomonadota</taxon>
        <taxon>Alphaproteobacteria</taxon>
        <taxon>Hyphomicrobiales</taxon>
        <taxon>Rhodoblastaceae</taxon>
        <taxon>Rhodoblastus</taxon>
    </lineage>
</organism>
<reference evidence="1" key="1">
    <citation type="journal article" date="2022" name="ISME J.">
        <title>Identification of active gaseous-alkane degraders at natural gas seeps.</title>
        <authorList>
            <person name="Farhan Ul Haque M."/>
            <person name="Hernandez M."/>
            <person name="Crombie A.T."/>
            <person name="Murrell J.C."/>
        </authorList>
    </citation>
    <scope>NUCLEOTIDE SEQUENCE</scope>
    <source>
        <strain evidence="1">PC2</strain>
    </source>
</reference>
<dbReference type="InterPro" id="IPR036390">
    <property type="entry name" value="WH_DNA-bd_sf"/>
</dbReference>
<comment type="caution">
    <text evidence="1">The sequence shown here is derived from an EMBL/GenBank/DDBJ whole genome shotgun (WGS) entry which is preliminary data.</text>
</comment>
<evidence type="ECO:0000313" key="2">
    <source>
        <dbReference type="Proteomes" id="UP001139104"/>
    </source>
</evidence>